<proteinExistence type="predicted"/>
<reference evidence="2" key="1">
    <citation type="journal article" date="2020" name="Stud. Mycol.">
        <title>101 Dothideomycetes genomes: a test case for predicting lifestyles and emergence of pathogens.</title>
        <authorList>
            <person name="Haridas S."/>
            <person name="Albert R."/>
            <person name="Binder M."/>
            <person name="Bloem J."/>
            <person name="Labutti K."/>
            <person name="Salamov A."/>
            <person name="Andreopoulos B."/>
            <person name="Baker S."/>
            <person name="Barry K."/>
            <person name="Bills G."/>
            <person name="Bluhm B."/>
            <person name="Cannon C."/>
            <person name="Castanera R."/>
            <person name="Culley D."/>
            <person name="Daum C."/>
            <person name="Ezra D."/>
            <person name="Gonzalez J."/>
            <person name="Henrissat B."/>
            <person name="Kuo A."/>
            <person name="Liang C."/>
            <person name="Lipzen A."/>
            <person name="Lutzoni F."/>
            <person name="Magnuson J."/>
            <person name="Mondo S."/>
            <person name="Nolan M."/>
            <person name="Ohm R."/>
            <person name="Pangilinan J."/>
            <person name="Park H.-J."/>
            <person name="Ramirez L."/>
            <person name="Alfaro M."/>
            <person name="Sun H."/>
            <person name="Tritt A."/>
            <person name="Yoshinaga Y."/>
            <person name="Zwiers L.-H."/>
            <person name="Turgeon B."/>
            <person name="Goodwin S."/>
            <person name="Spatafora J."/>
            <person name="Crous P."/>
            <person name="Grigoriev I."/>
        </authorList>
    </citation>
    <scope>NUCLEOTIDE SEQUENCE</scope>
    <source>
        <strain evidence="2">CBS 207.26</strain>
    </source>
</reference>
<feature type="transmembrane region" description="Helical" evidence="1">
    <location>
        <begin position="20"/>
        <end position="42"/>
    </location>
</feature>
<keyword evidence="1" id="KW-1133">Transmembrane helix</keyword>
<evidence type="ECO:0000313" key="3">
    <source>
        <dbReference type="Proteomes" id="UP000800200"/>
    </source>
</evidence>
<dbReference type="AlphaFoldDB" id="A0A6A6E4T2"/>
<dbReference type="Proteomes" id="UP000800200">
    <property type="component" value="Unassembled WGS sequence"/>
</dbReference>
<evidence type="ECO:0000256" key="1">
    <source>
        <dbReference type="SAM" id="Phobius"/>
    </source>
</evidence>
<keyword evidence="1" id="KW-0472">Membrane</keyword>
<gene>
    <name evidence="2" type="ORF">K469DRAFT_119916</name>
</gene>
<sequence>MLRLSRTVSYLFDLARLGTILAICVSTFIIDSHAFLSQYFYVPPASNRYLDYVMFSCLVLVRSKPTHKQLAGRLTNFAWPVGNKQSSH</sequence>
<name>A0A6A6E4T2_9PEZI</name>
<dbReference type="EMBL" id="ML994628">
    <property type="protein sequence ID" value="KAF2186937.1"/>
    <property type="molecule type" value="Genomic_DNA"/>
</dbReference>
<evidence type="ECO:0000313" key="2">
    <source>
        <dbReference type="EMBL" id="KAF2186937.1"/>
    </source>
</evidence>
<accession>A0A6A6E4T2</accession>
<keyword evidence="1" id="KW-0812">Transmembrane</keyword>
<protein>
    <submittedName>
        <fullName evidence="2">Uncharacterized protein</fullName>
    </submittedName>
</protein>
<organism evidence="2 3">
    <name type="scientific">Zopfia rhizophila CBS 207.26</name>
    <dbReference type="NCBI Taxonomy" id="1314779"/>
    <lineage>
        <taxon>Eukaryota</taxon>
        <taxon>Fungi</taxon>
        <taxon>Dikarya</taxon>
        <taxon>Ascomycota</taxon>
        <taxon>Pezizomycotina</taxon>
        <taxon>Dothideomycetes</taxon>
        <taxon>Dothideomycetes incertae sedis</taxon>
        <taxon>Zopfiaceae</taxon>
        <taxon>Zopfia</taxon>
    </lineage>
</organism>
<keyword evidence="3" id="KW-1185">Reference proteome</keyword>